<organism evidence="2 3">
    <name type="scientific">Venustampulla echinocandica</name>
    <dbReference type="NCBI Taxonomy" id="2656787"/>
    <lineage>
        <taxon>Eukaryota</taxon>
        <taxon>Fungi</taxon>
        <taxon>Dikarya</taxon>
        <taxon>Ascomycota</taxon>
        <taxon>Pezizomycotina</taxon>
        <taxon>Leotiomycetes</taxon>
        <taxon>Helotiales</taxon>
        <taxon>Pleuroascaceae</taxon>
        <taxon>Venustampulla</taxon>
    </lineage>
</organism>
<dbReference type="RefSeq" id="XP_031869138.1">
    <property type="nucleotide sequence ID" value="XM_032014457.1"/>
</dbReference>
<dbReference type="STRING" id="2656787.A0A370TLS5"/>
<dbReference type="EMBL" id="NPIC01000004">
    <property type="protein sequence ID" value="RDL36482.1"/>
    <property type="molecule type" value="Genomic_DNA"/>
</dbReference>
<name>A0A370TLS5_9HELO</name>
<feature type="compositionally biased region" description="Gly residues" evidence="1">
    <location>
        <begin position="117"/>
        <end position="127"/>
    </location>
</feature>
<feature type="compositionally biased region" description="Basic and acidic residues" evidence="1">
    <location>
        <begin position="82"/>
        <end position="92"/>
    </location>
</feature>
<keyword evidence="3" id="KW-1185">Reference proteome</keyword>
<comment type="caution">
    <text evidence="2">The sequence shown here is derived from an EMBL/GenBank/DDBJ whole genome shotgun (WGS) entry which is preliminary data.</text>
</comment>
<dbReference type="AlphaFoldDB" id="A0A370TLS5"/>
<proteinExistence type="predicted"/>
<evidence type="ECO:0000313" key="2">
    <source>
        <dbReference type="EMBL" id="RDL36482.1"/>
    </source>
</evidence>
<gene>
    <name evidence="2" type="ORF">BP5553_05834</name>
</gene>
<feature type="region of interest" description="Disordered" evidence="1">
    <location>
        <begin position="72"/>
        <end position="93"/>
    </location>
</feature>
<accession>A0A370TLS5</accession>
<evidence type="ECO:0000256" key="1">
    <source>
        <dbReference type="SAM" id="MobiDB-lite"/>
    </source>
</evidence>
<sequence length="127" mass="13963">MQTPLPSFTDPTHFPTFKTIPQTSTSSVLTPSDQEYFLLGTIQENMTLTPLTPTFICRDRSGASFALTIKLRPGQDSDDDDRSFYKSKEGKSRFKKGACVVAKGARRKGFKEDDGTGKGGKQGFVES</sequence>
<dbReference type="OrthoDB" id="5945798at2759"/>
<protein>
    <submittedName>
        <fullName evidence="2">Uncharacterized protein</fullName>
    </submittedName>
</protein>
<reference evidence="2 3" key="1">
    <citation type="journal article" date="2018" name="IMA Fungus">
        <title>IMA Genome-F 9: Draft genome sequence of Annulohypoxylon stygium, Aspergillus mulundensis, Berkeleyomyces basicola (syn. Thielaviopsis basicola), Ceratocystis smalleyi, two Cercospora beticola strains, Coleophoma cylindrospora, Fusarium fracticaudum, Phialophora cf. hyalina, and Morchella septimelata.</title>
        <authorList>
            <person name="Wingfield B.D."/>
            <person name="Bills G.F."/>
            <person name="Dong Y."/>
            <person name="Huang W."/>
            <person name="Nel W.J."/>
            <person name="Swalarsk-Parry B.S."/>
            <person name="Vaghefi N."/>
            <person name="Wilken P.M."/>
            <person name="An Z."/>
            <person name="de Beer Z.W."/>
            <person name="De Vos L."/>
            <person name="Chen L."/>
            <person name="Duong T.A."/>
            <person name="Gao Y."/>
            <person name="Hammerbacher A."/>
            <person name="Kikkert J.R."/>
            <person name="Li Y."/>
            <person name="Li H."/>
            <person name="Li K."/>
            <person name="Li Q."/>
            <person name="Liu X."/>
            <person name="Ma X."/>
            <person name="Naidoo K."/>
            <person name="Pethybridge S.J."/>
            <person name="Sun J."/>
            <person name="Steenkamp E.T."/>
            <person name="van der Nest M.A."/>
            <person name="van Wyk S."/>
            <person name="Wingfield M.J."/>
            <person name="Xiong C."/>
            <person name="Yue Q."/>
            <person name="Zhang X."/>
        </authorList>
    </citation>
    <scope>NUCLEOTIDE SEQUENCE [LARGE SCALE GENOMIC DNA]</scope>
    <source>
        <strain evidence="2 3">BP 5553</strain>
    </source>
</reference>
<feature type="region of interest" description="Disordered" evidence="1">
    <location>
        <begin position="106"/>
        <end position="127"/>
    </location>
</feature>
<dbReference type="Proteomes" id="UP000254866">
    <property type="component" value="Unassembled WGS sequence"/>
</dbReference>
<dbReference type="GeneID" id="43598683"/>
<evidence type="ECO:0000313" key="3">
    <source>
        <dbReference type="Proteomes" id="UP000254866"/>
    </source>
</evidence>